<evidence type="ECO:0000313" key="8">
    <source>
        <dbReference type="Proteomes" id="UP001165427"/>
    </source>
</evidence>
<keyword evidence="2" id="KW-0500">Molybdenum</keyword>
<keyword evidence="3" id="KW-0479">Metal-binding</keyword>
<keyword evidence="4" id="KW-0560">Oxidoreductase</keyword>
<evidence type="ECO:0000256" key="4">
    <source>
        <dbReference type="ARBA" id="ARBA00023002"/>
    </source>
</evidence>
<evidence type="ECO:0000259" key="6">
    <source>
        <dbReference type="Pfam" id="PF03404"/>
    </source>
</evidence>
<dbReference type="InterPro" id="IPR014756">
    <property type="entry name" value="Ig_E-set"/>
</dbReference>
<protein>
    <submittedName>
        <fullName evidence="7">Sulfite oxidase</fullName>
    </submittedName>
</protein>
<dbReference type="PANTHER" id="PTHR19372">
    <property type="entry name" value="SULFITE REDUCTASE"/>
    <property type="match status" value="1"/>
</dbReference>
<dbReference type="Pfam" id="PF03404">
    <property type="entry name" value="Mo-co_dimer"/>
    <property type="match status" value="1"/>
</dbReference>
<comment type="cofactor">
    <cofactor evidence="1">
        <name>Mo-molybdopterin</name>
        <dbReference type="ChEBI" id="CHEBI:71302"/>
    </cofactor>
</comment>
<dbReference type="GO" id="GO:0020037">
    <property type="term" value="F:heme binding"/>
    <property type="evidence" value="ECO:0007669"/>
    <property type="project" value="TreeGrafter"/>
</dbReference>
<dbReference type="GO" id="GO:0043546">
    <property type="term" value="F:molybdopterin cofactor binding"/>
    <property type="evidence" value="ECO:0007669"/>
    <property type="project" value="TreeGrafter"/>
</dbReference>
<dbReference type="SUPFAM" id="SSF56524">
    <property type="entry name" value="Oxidoreductase molybdopterin-binding domain"/>
    <property type="match status" value="1"/>
</dbReference>
<comment type="caution">
    <text evidence="7">The sequence shown here is derived from an EMBL/GenBank/DDBJ whole genome shotgun (WGS) entry which is preliminary data.</text>
</comment>
<sequence length="355" mass="39040">MEKKMRIMTERPLNAETPIPSLRSWITANAVFFDRNQSEIPSDKISLEEWRLGIDGEVEQPIEITFDQILRMPKAIVSNTLECSGNGRSLLAEKASGNPWTIGGVGNAVFGGVWLKDILDMAQPGRKTKHVAFEGLDKPLGSAGVKFIRSIPFEKAMSSSLLVYEMNGEPLPLKHGYPLRALALGWTGANCVKWLQRITLLDRPYEGFFMDKVYRVYQKGDAPESGNVVTALKLKSIITQPLPDETLPAGPVTILGAAYGGEDGIGAVDVSVDGGRNWKPAEFIGPHEPFAWRQWQFVWHVVKEGAYRIMARATDGKGRQQPMNAFWNVLGYGNNGVQEHAINVQIGSSGASAAF</sequence>
<dbReference type="Gene3D" id="2.60.40.650">
    <property type="match status" value="1"/>
</dbReference>
<dbReference type="CDD" id="cd02110">
    <property type="entry name" value="SO_family_Moco_dimer"/>
    <property type="match status" value="1"/>
</dbReference>
<proteinExistence type="predicted"/>
<gene>
    <name evidence="7" type="ORF">MRX98_04590</name>
</gene>
<dbReference type="InterPro" id="IPR036374">
    <property type="entry name" value="OxRdtase_Mopterin-bd_sf"/>
</dbReference>
<dbReference type="InterPro" id="IPR000572">
    <property type="entry name" value="OxRdtase_Mopterin-bd_dom"/>
</dbReference>
<keyword evidence="8" id="KW-1185">Reference proteome</keyword>
<dbReference type="PRINTS" id="PR00407">
    <property type="entry name" value="EUMOPTERIN"/>
</dbReference>
<dbReference type="InterPro" id="IPR008335">
    <property type="entry name" value="Mopterin_OxRdtase_euk"/>
</dbReference>
<dbReference type="SUPFAM" id="SSF81296">
    <property type="entry name" value="E set domains"/>
    <property type="match status" value="1"/>
</dbReference>
<name>A0AA41UIS6_9BACT</name>
<dbReference type="PANTHER" id="PTHR19372:SF7">
    <property type="entry name" value="SULFITE OXIDASE, MITOCHONDRIAL"/>
    <property type="match status" value="1"/>
</dbReference>
<evidence type="ECO:0000259" key="5">
    <source>
        <dbReference type="Pfam" id="PF00174"/>
    </source>
</evidence>
<dbReference type="GO" id="GO:0008482">
    <property type="term" value="F:sulfite oxidase activity"/>
    <property type="evidence" value="ECO:0007669"/>
    <property type="project" value="TreeGrafter"/>
</dbReference>
<evidence type="ECO:0000313" key="7">
    <source>
        <dbReference type="EMBL" id="MCJ8499842.1"/>
    </source>
</evidence>
<feature type="domain" description="Oxidoreductase molybdopterin-binding" evidence="5">
    <location>
        <begin position="44"/>
        <end position="208"/>
    </location>
</feature>
<dbReference type="RefSeq" id="WP_246903392.1">
    <property type="nucleotide sequence ID" value="NZ_JALJRB010000003.1"/>
</dbReference>
<dbReference type="Gene3D" id="3.90.420.10">
    <property type="entry name" value="Oxidoreductase, molybdopterin-binding domain"/>
    <property type="match status" value="1"/>
</dbReference>
<reference evidence="7" key="1">
    <citation type="submission" date="2022-04" db="EMBL/GenBank/DDBJ databases">
        <title>Desulfatitalea alkaliphila sp. nov., a novel anaerobic sulfate-reducing bacterium isolated from terrestrial mud volcano, Taman Peninsula, Russia.</title>
        <authorList>
            <person name="Khomyakova M.A."/>
            <person name="Merkel A.Y."/>
            <person name="Slobodkin A.I."/>
        </authorList>
    </citation>
    <scope>NUCLEOTIDE SEQUENCE</scope>
    <source>
        <strain evidence="7">M08but</strain>
    </source>
</reference>
<dbReference type="EMBL" id="JALJRB010000003">
    <property type="protein sequence ID" value="MCJ8499842.1"/>
    <property type="molecule type" value="Genomic_DNA"/>
</dbReference>
<organism evidence="7 8">
    <name type="scientific">Desulfatitalea alkaliphila</name>
    <dbReference type="NCBI Taxonomy" id="2929485"/>
    <lineage>
        <taxon>Bacteria</taxon>
        <taxon>Pseudomonadati</taxon>
        <taxon>Thermodesulfobacteriota</taxon>
        <taxon>Desulfobacteria</taxon>
        <taxon>Desulfobacterales</taxon>
        <taxon>Desulfosarcinaceae</taxon>
        <taxon>Desulfatitalea</taxon>
    </lineage>
</organism>
<evidence type="ECO:0000256" key="2">
    <source>
        <dbReference type="ARBA" id="ARBA00022505"/>
    </source>
</evidence>
<dbReference type="Proteomes" id="UP001165427">
    <property type="component" value="Unassembled WGS sequence"/>
</dbReference>
<accession>A0AA41UIS6</accession>
<dbReference type="GO" id="GO:0030151">
    <property type="term" value="F:molybdenum ion binding"/>
    <property type="evidence" value="ECO:0007669"/>
    <property type="project" value="InterPro"/>
</dbReference>
<evidence type="ECO:0000256" key="1">
    <source>
        <dbReference type="ARBA" id="ARBA00001924"/>
    </source>
</evidence>
<evidence type="ECO:0000256" key="3">
    <source>
        <dbReference type="ARBA" id="ARBA00022723"/>
    </source>
</evidence>
<dbReference type="Pfam" id="PF00174">
    <property type="entry name" value="Oxidored_molyb"/>
    <property type="match status" value="1"/>
</dbReference>
<dbReference type="AlphaFoldDB" id="A0AA41UIS6"/>
<dbReference type="GO" id="GO:0006790">
    <property type="term" value="P:sulfur compound metabolic process"/>
    <property type="evidence" value="ECO:0007669"/>
    <property type="project" value="TreeGrafter"/>
</dbReference>
<feature type="domain" description="Moybdenum cofactor oxidoreductase dimerisation" evidence="6">
    <location>
        <begin position="229"/>
        <end position="337"/>
    </location>
</feature>
<dbReference type="InterPro" id="IPR005066">
    <property type="entry name" value="MoCF_OxRdtse_dimer"/>
</dbReference>